<dbReference type="PANTHER" id="PTHR47371:SF3">
    <property type="entry name" value="PHOSPHOGLYCEROL TRANSFERASE I"/>
    <property type="match status" value="1"/>
</dbReference>
<evidence type="ECO:0000256" key="4">
    <source>
        <dbReference type="ARBA" id="ARBA00022692"/>
    </source>
</evidence>
<comment type="pathway">
    <text evidence="2">Cell wall biogenesis; lipoteichoic acid biosynthesis.</text>
</comment>
<feature type="transmembrane region" description="Helical" evidence="7">
    <location>
        <begin position="47"/>
        <end position="65"/>
    </location>
</feature>
<keyword evidence="3" id="KW-1003">Cell membrane</keyword>
<dbReference type="SUPFAM" id="SSF53649">
    <property type="entry name" value="Alkaline phosphatase-like"/>
    <property type="match status" value="1"/>
</dbReference>
<feature type="transmembrane region" description="Helical" evidence="7">
    <location>
        <begin position="16"/>
        <end position="35"/>
    </location>
</feature>
<reference evidence="9 10" key="1">
    <citation type="submission" date="2021-10" db="EMBL/GenBank/DDBJ databases">
        <title>Anaerobic single-cell dispensing facilitates the cultivation of human gut bacteria.</title>
        <authorList>
            <person name="Afrizal A."/>
        </authorList>
    </citation>
    <scope>NUCLEOTIDE SEQUENCE [LARGE SCALE GENOMIC DNA]</scope>
    <source>
        <strain evidence="9 10">CLA-AA-H270</strain>
    </source>
</reference>
<feature type="transmembrane region" description="Helical" evidence="7">
    <location>
        <begin position="230"/>
        <end position="251"/>
    </location>
</feature>
<dbReference type="CDD" id="cd16015">
    <property type="entry name" value="LTA_synthase"/>
    <property type="match status" value="1"/>
</dbReference>
<dbReference type="GO" id="GO:0005886">
    <property type="term" value="C:plasma membrane"/>
    <property type="evidence" value="ECO:0007669"/>
    <property type="project" value="UniProtKB-SubCell"/>
</dbReference>
<accession>A0AAW4VW12</accession>
<name>A0AAW4VW12_9FIRM</name>
<evidence type="ECO:0000256" key="6">
    <source>
        <dbReference type="ARBA" id="ARBA00023136"/>
    </source>
</evidence>
<dbReference type="InterPro" id="IPR017850">
    <property type="entry name" value="Alkaline_phosphatase_core_sf"/>
</dbReference>
<keyword evidence="4 7" id="KW-0812">Transmembrane</keyword>
<feature type="transmembrane region" description="Helical" evidence="7">
    <location>
        <begin position="192"/>
        <end position="209"/>
    </location>
</feature>
<dbReference type="PANTHER" id="PTHR47371">
    <property type="entry name" value="LIPOTEICHOIC ACID SYNTHASE"/>
    <property type="match status" value="1"/>
</dbReference>
<dbReference type="Proteomes" id="UP001298753">
    <property type="component" value="Unassembled WGS sequence"/>
</dbReference>
<comment type="subcellular location">
    <subcellularLocation>
        <location evidence="1">Cell membrane</location>
        <topology evidence="1">Multi-pass membrane protein</topology>
    </subcellularLocation>
</comment>
<feature type="transmembrane region" description="Helical" evidence="7">
    <location>
        <begin position="77"/>
        <end position="100"/>
    </location>
</feature>
<proteinExistence type="predicted"/>
<dbReference type="GeneID" id="98660554"/>
<dbReference type="InterPro" id="IPR000917">
    <property type="entry name" value="Sulfatase_N"/>
</dbReference>
<dbReference type="AlphaFoldDB" id="A0AAW4VW12"/>
<gene>
    <name evidence="9" type="ORF">LKD22_08255</name>
</gene>
<organism evidence="9 10">
    <name type="scientific">Agathobaculum butyriciproducens</name>
    <dbReference type="NCBI Taxonomy" id="1628085"/>
    <lineage>
        <taxon>Bacteria</taxon>
        <taxon>Bacillati</taxon>
        <taxon>Bacillota</taxon>
        <taxon>Clostridia</taxon>
        <taxon>Eubacteriales</taxon>
        <taxon>Butyricicoccaceae</taxon>
        <taxon>Agathobaculum</taxon>
    </lineage>
</organism>
<evidence type="ECO:0000256" key="3">
    <source>
        <dbReference type="ARBA" id="ARBA00022475"/>
    </source>
</evidence>
<protein>
    <submittedName>
        <fullName evidence="9">LTA synthase family protein</fullName>
    </submittedName>
</protein>
<evidence type="ECO:0000256" key="2">
    <source>
        <dbReference type="ARBA" id="ARBA00004936"/>
    </source>
</evidence>
<keyword evidence="6 7" id="KW-0472">Membrane</keyword>
<dbReference type="Gene3D" id="3.40.720.10">
    <property type="entry name" value="Alkaline Phosphatase, subunit A"/>
    <property type="match status" value="1"/>
</dbReference>
<keyword evidence="10" id="KW-1185">Reference proteome</keyword>
<dbReference type="InterPro" id="IPR050448">
    <property type="entry name" value="OpgB/LTA_synthase_biosynth"/>
</dbReference>
<feature type="transmembrane region" description="Helical" evidence="7">
    <location>
        <begin position="120"/>
        <end position="147"/>
    </location>
</feature>
<dbReference type="EMBL" id="JAJEPX010000022">
    <property type="protein sequence ID" value="MCC2177117.1"/>
    <property type="molecule type" value="Genomic_DNA"/>
</dbReference>
<evidence type="ECO:0000256" key="5">
    <source>
        <dbReference type="ARBA" id="ARBA00022989"/>
    </source>
</evidence>
<evidence type="ECO:0000313" key="10">
    <source>
        <dbReference type="Proteomes" id="UP001298753"/>
    </source>
</evidence>
<evidence type="ECO:0000256" key="1">
    <source>
        <dbReference type="ARBA" id="ARBA00004651"/>
    </source>
</evidence>
<sequence>MSIEHKVQNETGRNPYRIGVNVLLLVAFFLLFHPLLSKGSLMYQPTISHWLTAGAFVPLVLRPWRRNHPFAENHTRLYAAVLLVHDVLLFLSAAAVSLILVEYMVKGCVITLKQSFFQGWICYVAVYAAAYLICGNVRIGVCLGMAISMIHGMIDHYVMLFRGTPVMLSDIAAIGTAANVSKGYSAPMELSVLRAAAAAVLFCVSVCLMQRSFKVHKRWYFRRLFSLPCVLVLAFIAYTGIQTVGTGLAFWQSSRQYSEIFYFLRCATSSFVKQPEGYSADALSAAQSEFTGKQGTKTPNLIVIMNESFSDLGSVGALETNEDPMPYVHKLMQGQENTISGQLTVSTFGGGTANTELEFLTGDSMAFLPYNCSAYQVFIKSEMPNLTSGLDSLGYQTAAIHPYLSTSWNRTNVYRFFGFEAQYYQDDFAADASRVRDYISDSASYKKIFELYENKRENTPLFVFNVTMQNHGGYDWDGDGYFDKRIYLTGEEQDKYPTVDQYLSLVRYSDDAVQELISYFSKVDEPTAIVFFGDHQPNLPEDFYNTLLESQRGDLSDAELRQKKMVTPFFIWANYDIKEQTNMQISANYLSAYALNALGCSTSGFDQMRLALQQQIPVMNVNGYRLPDGTWYPQGEQPENDLLNDYHNAEYAQIFDAKNRSDEWYTP</sequence>
<evidence type="ECO:0000259" key="8">
    <source>
        <dbReference type="Pfam" id="PF00884"/>
    </source>
</evidence>
<dbReference type="RefSeq" id="WP_227600791.1">
    <property type="nucleotide sequence ID" value="NZ_JAJEPX010000022.1"/>
</dbReference>
<evidence type="ECO:0000256" key="7">
    <source>
        <dbReference type="SAM" id="Phobius"/>
    </source>
</evidence>
<keyword evidence="5 7" id="KW-1133">Transmembrane helix</keyword>
<dbReference type="Pfam" id="PF00884">
    <property type="entry name" value="Sulfatase"/>
    <property type="match status" value="1"/>
</dbReference>
<evidence type="ECO:0000313" key="9">
    <source>
        <dbReference type="EMBL" id="MCC2177117.1"/>
    </source>
</evidence>
<feature type="domain" description="Sulfatase N-terminal" evidence="8">
    <location>
        <begin position="299"/>
        <end position="599"/>
    </location>
</feature>
<feature type="transmembrane region" description="Helical" evidence="7">
    <location>
        <begin position="159"/>
        <end position="180"/>
    </location>
</feature>
<comment type="caution">
    <text evidence="9">The sequence shown here is derived from an EMBL/GenBank/DDBJ whole genome shotgun (WGS) entry which is preliminary data.</text>
</comment>